<dbReference type="InterPro" id="IPR019933">
    <property type="entry name" value="DivIVA_domain"/>
</dbReference>
<evidence type="ECO:0000256" key="6">
    <source>
        <dbReference type="ARBA" id="ARBA00023054"/>
    </source>
</evidence>
<keyword evidence="11" id="KW-1185">Reference proteome</keyword>
<accession>A0A6L5G4G3</accession>
<name>A0A6L5G4G3_9ACTN</name>
<dbReference type="InterPro" id="IPR007793">
    <property type="entry name" value="DivIVA_fam"/>
</dbReference>
<feature type="compositionally biased region" description="Low complexity" evidence="9">
    <location>
        <begin position="199"/>
        <end position="232"/>
    </location>
</feature>
<evidence type="ECO:0000256" key="4">
    <source>
        <dbReference type="ARBA" id="ARBA00022490"/>
    </source>
</evidence>
<dbReference type="EMBL" id="WIAO01000002">
    <property type="protein sequence ID" value="MQM24536.1"/>
    <property type="molecule type" value="Genomic_DNA"/>
</dbReference>
<organism evidence="10 11">
    <name type="scientific">Glycomyces albidus</name>
    <dbReference type="NCBI Taxonomy" id="2656774"/>
    <lineage>
        <taxon>Bacteria</taxon>
        <taxon>Bacillati</taxon>
        <taxon>Actinomycetota</taxon>
        <taxon>Actinomycetes</taxon>
        <taxon>Glycomycetales</taxon>
        <taxon>Glycomycetaceae</taxon>
        <taxon>Glycomyces</taxon>
    </lineage>
</organism>
<keyword evidence="4" id="KW-0963">Cytoplasm</keyword>
<gene>
    <name evidence="10" type="ORF">GFD30_02905</name>
</gene>
<evidence type="ECO:0000256" key="1">
    <source>
        <dbReference type="ARBA" id="ARBA00004496"/>
    </source>
</evidence>
<feature type="region of interest" description="Disordered" evidence="9">
    <location>
        <begin position="199"/>
        <end position="257"/>
    </location>
</feature>
<evidence type="ECO:0000256" key="8">
    <source>
        <dbReference type="ARBA" id="ARBA00031737"/>
    </source>
</evidence>
<keyword evidence="7" id="KW-0131">Cell cycle</keyword>
<comment type="subcellular location">
    <subcellularLocation>
        <location evidence="1">Cytoplasm</location>
    </subcellularLocation>
</comment>
<dbReference type="Gene3D" id="6.10.250.660">
    <property type="match status" value="1"/>
</dbReference>
<comment type="similarity">
    <text evidence="2">Belongs to the DivIVA family.</text>
</comment>
<proteinExistence type="inferred from homology"/>
<dbReference type="GO" id="GO:0005737">
    <property type="term" value="C:cytoplasm"/>
    <property type="evidence" value="ECO:0007669"/>
    <property type="project" value="UniProtKB-SubCell"/>
</dbReference>
<dbReference type="PANTHER" id="PTHR35794:SF2">
    <property type="entry name" value="CELL DIVISION PROTEIN DIVIVA"/>
    <property type="match status" value="1"/>
</dbReference>
<evidence type="ECO:0000256" key="9">
    <source>
        <dbReference type="SAM" id="MobiDB-lite"/>
    </source>
</evidence>
<dbReference type="NCBIfam" id="TIGR03544">
    <property type="entry name" value="DivI1A_domain"/>
    <property type="match status" value="1"/>
</dbReference>
<keyword evidence="5" id="KW-0132">Cell division</keyword>
<feature type="compositionally biased region" description="Polar residues" evidence="9">
    <location>
        <begin position="70"/>
        <end position="81"/>
    </location>
</feature>
<evidence type="ECO:0000313" key="11">
    <source>
        <dbReference type="Proteomes" id="UP000477750"/>
    </source>
</evidence>
<protein>
    <recommendedName>
        <fullName evidence="3">Cell wall synthesis protein Wag31</fullName>
    </recommendedName>
    <alternativeName>
        <fullName evidence="8">Antigen 84</fullName>
    </alternativeName>
</protein>
<evidence type="ECO:0000313" key="10">
    <source>
        <dbReference type="EMBL" id="MQM24536.1"/>
    </source>
</evidence>
<evidence type="ECO:0000256" key="2">
    <source>
        <dbReference type="ARBA" id="ARBA00009008"/>
    </source>
</evidence>
<evidence type="ECO:0000256" key="5">
    <source>
        <dbReference type="ARBA" id="ARBA00022618"/>
    </source>
</evidence>
<feature type="compositionally biased region" description="Basic and acidic residues" evidence="9">
    <location>
        <begin position="135"/>
        <end position="159"/>
    </location>
</feature>
<evidence type="ECO:0000256" key="7">
    <source>
        <dbReference type="ARBA" id="ARBA00023306"/>
    </source>
</evidence>
<feature type="region of interest" description="Disordered" evidence="9">
    <location>
        <begin position="68"/>
        <end position="89"/>
    </location>
</feature>
<dbReference type="PANTHER" id="PTHR35794">
    <property type="entry name" value="CELL DIVISION PROTEIN DIVIVA"/>
    <property type="match status" value="1"/>
</dbReference>
<feature type="region of interest" description="Disordered" evidence="9">
    <location>
        <begin position="133"/>
        <end position="159"/>
    </location>
</feature>
<reference evidence="10 11" key="1">
    <citation type="submission" date="2019-10" db="EMBL/GenBank/DDBJ databases">
        <title>Glycomyces albidus sp. nov., a novel actinomycete isolated from rhizosphere soil of wheat (Triticum aestivum L.).</title>
        <authorList>
            <person name="Qian L."/>
        </authorList>
    </citation>
    <scope>NUCLEOTIDE SEQUENCE [LARGE SCALE GENOMIC DNA]</scope>
    <source>
        <strain evidence="10 11">NEAU-7082</strain>
    </source>
</reference>
<dbReference type="AlphaFoldDB" id="A0A6L5G4G3"/>
<dbReference type="GO" id="GO:0051301">
    <property type="term" value="P:cell division"/>
    <property type="evidence" value="ECO:0007669"/>
    <property type="project" value="UniProtKB-KW"/>
</dbReference>
<comment type="caution">
    <text evidence="10">The sequence shown here is derived from an EMBL/GenBank/DDBJ whole genome shotgun (WGS) entry which is preliminary data.</text>
</comment>
<dbReference type="Pfam" id="PF05103">
    <property type="entry name" value="DivIVA"/>
    <property type="match status" value="1"/>
</dbReference>
<keyword evidence="6" id="KW-0175">Coiled coil</keyword>
<evidence type="ECO:0000256" key="3">
    <source>
        <dbReference type="ARBA" id="ARBA00018787"/>
    </source>
</evidence>
<sequence>MYNYRSRDVKVTVGQVNNARFSMTSLTRRGYQPDEVHRFLELVADELASRDQREAALRTDAEKLKEALRSWQSQQNSQRLQSPVPATPTSTAVNLVSQAQQQAESYVNQAQHYSRQIIAQARSQASELMRQTQARAKEEADRAVAEYRRENEGRRDSAAEDRIRQLVRARSFLEAVEVAEEQLRLTRQELEHEVATPPRYAGAGAAGPPAGAAAAPSGAAAALVLPASTARRCPCCGTGRTGGRSGRCRPASRSPRR</sequence>
<dbReference type="Proteomes" id="UP000477750">
    <property type="component" value="Unassembled WGS sequence"/>
</dbReference>